<proteinExistence type="predicted"/>
<keyword evidence="1" id="KW-1133">Transmembrane helix</keyword>
<evidence type="ECO:0000313" key="3">
    <source>
        <dbReference type="Proteomes" id="UP000291213"/>
    </source>
</evidence>
<feature type="transmembrane region" description="Helical" evidence="1">
    <location>
        <begin position="128"/>
        <end position="153"/>
    </location>
</feature>
<accession>A0A401H7X0</accession>
<dbReference type="AlphaFoldDB" id="A0A401H7X0"/>
<organism evidence="2 3">
    <name type="scientific">Aeropyrum pernix</name>
    <dbReference type="NCBI Taxonomy" id="56636"/>
    <lineage>
        <taxon>Archaea</taxon>
        <taxon>Thermoproteota</taxon>
        <taxon>Thermoprotei</taxon>
        <taxon>Desulfurococcales</taxon>
        <taxon>Desulfurococcaceae</taxon>
        <taxon>Aeropyrum</taxon>
    </lineage>
</organism>
<dbReference type="PANTHER" id="PTHR42709">
    <property type="entry name" value="ALKALINE PHOSPHATASE LIKE PROTEIN"/>
    <property type="match status" value="1"/>
</dbReference>
<keyword evidence="1" id="KW-0472">Membrane</keyword>
<evidence type="ECO:0000256" key="1">
    <source>
        <dbReference type="SAM" id="Phobius"/>
    </source>
</evidence>
<dbReference type="OrthoDB" id="377986at2157"/>
<name>A0A401H7X0_AERPX</name>
<sequence length="252" mass="26932">MEYQLMVEIVEKYGLPGLAIVSFINNAIPGLPPFYLTVISAYAAVSENSHWLATALYAGLGAGIGKVALFAASLYAFSRTGRGRRVKQYSAKLMESRRAKVSLAIAIFFIALLPIPDDIIYIPLAATFYNLLYFSIAVVTGKLVLVTLFYGVGRASKGLISAVLDYLLPEAPTAGYPLGAVLALVAVSLGFSLAIAAVVLAIDWTSVYTAYINQGSRAAVKSFFKEMARVASNTKTAVRDAVRTGRSLISKA</sequence>
<gene>
    <name evidence="2" type="ORF">apy_02360</name>
</gene>
<dbReference type="EMBL" id="BDMD01000007">
    <property type="protein sequence ID" value="GBF08511.1"/>
    <property type="molecule type" value="Genomic_DNA"/>
</dbReference>
<feature type="transmembrane region" description="Helical" evidence="1">
    <location>
        <begin position="98"/>
        <end position="116"/>
    </location>
</feature>
<dbReference type="InterPro" id="IPR051311">
    <property type="entry name" value="DedA_domain"/>
</dbReference>
<dbReference type="PANTHER" id="PTHR42709:SF10">
    <property type="entry name" value="SNARE ASSOCIATED GOLGI PROTEIN"/>
    <property type="match status" value="1"/>
</dbReference>
<dbReference type="RefSeq" id="WP_165487852.1">
    <property type="nucleotide sequence ID" value="NZ_BDMD01000007.1"/>
</dbReference>
<protein>
    <recommendedName>
        <fullName evidence="4">SNARE associated Golgi protein</fullName>
    </recommendedName>
</protein>
<dbReference type="GO" id="GO:0005886">
    <property type="term" value="C:plasma membrane"/>
    <property type="evidence" value="ECO:0007669"/>
    <property type="project" value="TreeGrafter"/>
</dbReference>
<evidence type="ECO:0000313" key="2">
    <source>
        <dbReference type="EMBL" id="GBF08511.1"/>
    </source>
</evidence>
<evidence type="ECO:0008006" key="4">
    <source>
        <dbReference type="Google" id="ProtNLM"/>
    </source>
</evidence>
<feature type="transmembrane region" description="Helical" evidence="1">
    <location>
        <begin position="55"/>
        <end position="77"/>
    </location>
</feature>
<comment type="caution">
    <text evidence="2">The sequence shown here is derived from an EMBL/GenBank/DDBJ whole genome shotgun (WGS) entry which is preliminary data.</text>
</comment>
<dbReference type="Proteomes" id="UP000291213">
    <property type="component" value="Unassembled WGS sequence"/>
</dbReference>
<feature type="transmembrane region" description="Helical" evidence="1">
    <location>
        <begin position="174"/>
        <end position="202"/>
    </location>
</feature>
<keyword evidence="1" id="KW-0812">Transmembrane</keyword>
<reference evidence="2 3" key="1">
    <citation type="submission" date="2017-02" db="EMBL/GenBank/DDBJ databases">
        <title>isolation and characterization of a novel temperate virus Aeropyrum globular virus 1 infecting hyperthermophilic archaeon Aeropyrum.</title>
        <authorList>
            <person name="Yumiya M."/>
            <person name="Yoshida T."/>
            <person name="Sako Y."/>
        </authorList>
    </citation>
    <scope>NUCLEOTIDE SEQUENCE [LARGE SCALE GENOMIC DNA]</scope>
    <source>
        <strain evidence="2 3">YK1-12-2013</strain>
    </source>
</reference>